<evidence type="ECO:0000313" key="2">
    <source>
        <dbReference type="Proteomes" id="UP001487740"/>
    </source>
</evidence>
<sequence length="125" mass="14304">MKTKEKKIDEGKNIEDIRISLTIDASSNFVQDANDQHFPRSLVLDLMFDLAGLNSLHKHDIIASLVQVLQQRVVARGYQLVASSAKEGDLLQYFHQEGFPPPLLVHSFWWRPHCICDCSWPMSLD</sequence>
<organism evidence="1 2">
    <name type="scientific">Scylla paramamosain</name>
    <name type="common">Mud crab</name>
    <dbReference type="NCBI Taxonomy" id="85552"/>
    <lineage>
        <taxon>Eukaryota</taxon>
        <taxon>Metazoa</taxon>
        <taxon>Ecdysozoa</taxon>
        <taxon>Arthropoda</taxon>
        <taxon>Crustacea</taxon>
        <taxon>Multicrustacea</taxon>
        <taxon>Malacostraca</taxon>
        <taxon>Eumalacostraca</taxon>
        <taxon>Eucarida</taxon>
        <taxon>Decapoda</taxon>
        <taxon>Pleocyemata</taxon>
        <taxon>Brachyura</taxon>
        <taxon>Eubrachyura</taxon>
        <taxon>Portunoidea</taxon>
        <taxon>Portunidae</taxon>
        <taxon>Portuninae</taxon>
        <taxon>Scylla</taxon>
    </lineage>
</organism>
<evidence type="ECO:0000313" key="1">
    <source>
        <dbReference type="EMBL" id="KAK8396202.1"/>
    </source>
</evidence>
<dbReference type="AlphaFoldDB" id="A0AAW0UBW8"/>
<accession>A0AAW0UBW8</accession>
<protein>
    <submittedName>
        <fullName evidence="1">Uncharacterized protein</fullName>
    </submittedName>
</protein>
<dbReference type="EMBL" id="JARAKH010000016">
    <property type="protein sequence ID" value="KAK8396202.1"/>
    <property type="molecule type" value="Genomic_DNA"/>
</dbReference>
<gene>
    <name evidence="1" type="ORF">O3P69_005336</name>
</gene>
<reference evidence="1 2" key="1">
    <citation type="submission" date="2023-03" db="EMBL/GenBank/DDBJ databases">
        <title>High-quality genome of Scylla paramamosain provides insights in environmental adaptation.</title>
        <authorList>
            <person name="Zhang L."/>
        </authorList>
    </citation>
    <scope>NUCLEOTIDE SEQUENCE [LARGE SCALE GENOMIC DNA]</scope>
    <source>
        <strain evidence="1">LZ_2023a</strain>
        <tissue evidence="1">Muscle</tissue>
    </source>
</reference>
<dbReference type="Proteomes" id="UP001487740">
    <property type="component" value="Unassembled WGS sequence"/>
</dbReference>
<comment type="caution">
    <text evidence="1">The sequence shown here is derived from an EMBL/GenBank/DDBJ whole genome shotgun (WGS) entry which is preliminary data.</text>
</comment>
<name>A0AAW0UBW8_SCYPA</name>
<keyword evidence="2" id="KW-1185">Reference proteome</keyword>
<proteinExistence type="predicted"/>